<dbReference type="Proteomes" id="UP000295830">
    <property type="component" value="Unassembled WGS sequence"/>
</dbReference>
<reference evidence="4 5" key="1">
    <citation type="submission" date="2019-03" db="EMBL/GenBank/DDBJ databases">
        <title>Genomic Encyclopedia of Type Strains, Phase IV (KMG-IV): sequencing the most valuable type-strain genomes for metagenomic binning, comparative biology and taxonomic classification.</title>
        <authorList>
            <person name="Goeker M."/>
        </authorList>
    </citation>
    <scope>NUCLEOTIDE SEQUENCE [LARGE SCALE GENOMIC DNA]</scope>
    <source>
        <strain evidence="4 5">DSM 15505</strain>
    </source>
</reference>
<dbReference type="AlphaFoldDB" id="A0A4R7JZJ0"/>
<feature type="compositionally biased region" description="Basic and acidic residues" evidence="2">
    <location>
        <begin position="674"/>
        <end position="683"/>
    </location>
</feature>
<name>A0A4R7JZJ0_9GAMM</name>
<dbReference type="SUPFAM" id="SSF51735">
    <property type="entry name" value="NAD(P)-binding Rossmann-fold domains"/>
    <property type="match status" value="1"/>
</dbReference>
<comment type="caution">
    <text evidence="4">The sequence shown here is derived from an EMBL/GenBank/DDBJ whole genome shotgun (WGS) entry which is preliminary data.</text>
</comment>
<evidence type="ECO:0000256" key="1">
    <source>
        <dbReference type="ARBA" id="ARBA00022857"/>
    </source>
</evidence>
<dbReference type="EMBL" id="SOAX01000002">
    <property type="protein sequence ID" value="TDT42983.1"/>
    <property type="molecule type" value="Genomic_DNA"/>
</dbReference>
<dbReference type="OrthoDB" id="9780944at2"/>
<protein>
    <submittedName>
        <fullName evidence="4">Putative amino acid dehydrogenase</fullName>
    </submittedName>
</protein>
<evidence type="ECO:0000313" key="5">
    <source>
        <dbReference type="Proteomes" id="UP000295830"/>
    </source>
</evidence>
<accession>A0A4R7JZJ0</accession>
<dbReference type="InterPro" id="IPR006151">
    <property type="entry name" value="Shikm_DH/Glu-tRNA_Rdtase"/>
</dbReference>
<feature type="domain" description="Quinate/shikimate 5-dehydrogenase/glutamyl-tRNA reductase" evidence="3">
    <location>
        <begin position="464"/>
        <end position="576"/>
    </location>
</feature>
<evidence type="ECO:0000313" key="4">
    <source>
        <dbReference type="EMBL" id="TDT42983.1"/>
    </source>
</evidence>
<sequence length="695" mass="76025">MKTVVSISLGPARLDYDLETEFLGQTIRVIRIGTDGNVDRAESAIREWEPRADVIGLGMVQDHYQVGTHTVTHQETRRLEEAVQSVPVTTGATLRGILQDWAVRHTQLELEHCFNNAKVLFLNGQANYRPARVFSEYTENLFFADPVTQLGVPKMLTSLDALETYATGTGYLQSWNIGDTVGRLPVAKNVTNYVLRKGAQNADVIAARYNELEEMGLEELAGKTVLTSSISDERLKELGDRGVNVVIDYTPQIFNETIGINVVEAMILAALERSPSEITHDDYLEIITNEGIEPRILYPSGYKRISRFAFVIHPLSQQYFRNAKPLDVVASYAPKTFMNSVEKVMAYSPPFVYSKVSGIKSPTGAEAEGWLITVGGTPKEIMSHSPEFTYRRLLAAARLAKRLGAQIMGLGAFTKVVGDAGLTVSKRSPLPITTGNSYSASGALWAAHEALKKLGLVEVGENNKAKAKAMVVGATGSIGAVCARLLAKAVDEVYIVARESARLLALKESIMKETPGAKIHVTSNPNKYLGEMDMIVTSTSGAGKRILDIMEVKPGCVITDVARPLDIPPEDVAKRPDVLVIESGEVELPGDVRMKNIGLPPKVAYACLAETIVLALEGRYETFTVGREIEWEKVREIYQLGLKHGMKLASISGVNGVYTDEDFDRVRSLAMEKRGIKPAESKAKRGRSRKAAAAT</sequence>
<proteinExistence type="predicted"/>
<dbReference type="Gene3D" id="3.40.50.720">
    <property type="entry name" value="NAD(P)-binding Rossmann-like Domain"/>
    <property type="match status" value="1"/>
</dbReference>
<feature type="region of interest" description="Disordered" evidence="2">
    <location>
        <begin position="674"/>
        <end position="695"/>
    </location>
</feature>
<evidence type="ECO:0000259" key="3">
    <source>
        <dbReference type="Pfam" id="PF01488"/>
    </source>
</evidence>
<dbReference type="InterPro" id="IPR036291">
    <property type="entry name" value="NAD(P)-bd_dom_sf"/>
</dbReference>
<keyword evidence="5" id="KW-1185">Reference proteome</keyword>
<evidence type="ECO:0000256" key="2">
    <source>
        <dbReference type="SAM" id="MobiDB-lite"/>
    </source>
</evidence>
<dbReference type="Pfam" id="PF01488">
    <property type="entry name" value="Shikimate_DH"/>
    <property type="match status" value="1"/>
</dbReference>
<feature type="compositionally biased region" description="Basic residues" evidence="2">
    <location>
        <begin position="684"/>
        <end position="695"/>
    </location>
</feature>
<dbReference type="RefSeq" id="WP_133735088.1">
    <property type="nucleotide sequence ID" value="NZ_SOAX01000002.1"/>
</dbReference>
<gene>
    <name evidence="4" type="ORF">DES49_0787</name>
</gene>
<keyword evidence="1" id="KW-0521">NADP</keyword>
<organism evidence="4 5">
    <name type="scientific">Halospina denitrificans</name>
    <dbReference type="NCBI Taxonomy" id="332522"/>
    <lineage>
        <taxon>Bacteria</taxon>
        <taxon>Pseudomonadati</taxon>
        <taxon>Pseudomonadota</taxon>
        <taxon>Gammaproteobacteria</taxon>
        <taxon>Halospina</taxon>
    </lineage>
</organism>